<protein>
    <recommendedName>
        <fullName evidence="2">PD-(D/E)XK nuclease-like domain-containing protein</fullName>
    </recommendedName>
</protein>
<feature type="compositionally biased region" description="Acidic residues" evidence="1">
    <location>
        <begin position="100"/>
        <end position="109"/>
    </location>
</feature>
<gene>
    <name evidence="3" type="ORF">AK830_g3</name>
</gene>
<evidence type="ECO:0000256" key="1">
    <source>
        <dbReference type="SAM" id="MobiDB-lite"/>
    </source>
</evidence>
<sequence>MPYVGIESDDPLIFIQSWLDGLLPSTTFDLGLDQELAHTNAMSTPESPRKRPRTRLQTISPPDIAMETAGQTLVDEGGGRPMVFQGMRSQQAEKDKLEEGGEEQDEEEETPRSSRQTLAHRSGPRYSLHRPHQMPTFTSTGSPRSRRTRKASTSELPSLSPTRSESSTSTSKTTTTTSTTSRRQKSPVKSTADLHLAAKPFEYNDEAVLPPILEGLCDVRDHINIIPAVIKDDIQKAMSSNEILRPWMIDHSHVPDQDEALRELDEIRLILNESRYCQREGASEAAWNDGVTSRILFLALGPTRGVRHHNITTARPESCLIPKDLGGDHFDGKLVDYSINLVAHSAQSDTTSDKEAMLDGGLEDAIRNLLSHVPGKRKTINQTCYGPVRFNPAGVSIETKASTASDGRVQLSVWIAAWMEQMRYLRDVCTMEALYNFLLHRTMFLSNDAFPKDFQGHVGLSLGFDSLRCDTHLKQRSQL</sequence>
<dbReference type="InterPro" id="IPR046797">
    <property type="entry name" value="PDDEXK_12"/>
</dbReference>
<keyword evidence="4" id="KW-1185">Reference proteome</keyword>
<dbReference type="STRING" id="78410.A0A0P7BXW1"/>
<dbReference type="OrthoDB" id="5104219at2759"/>
<dbReference type="Pfam" id="PF20516">
    <property type="entry name" value="PDDEXK_12"/>
    <property type="match status" value="1"/>
</dbReference>
<feature type="region of interest" description="Disordered" evidence="1">
    <location>
        <begin position="88"/>
        <end position="191"/>
    </location>
</feature>
<evidence type="ECO:0000259" key="2">
    <source>
        <dbReference type="Pfam" id="PF20516"/>
    </source>
</evidence>
<dbReference type="AlphaFoldDB" id="A0A0P7BXW1"/>
<accession>A0A0P7BXW1</accession>
<dbReference type="EMBL" id="LKCW01000001">
    <property type="protein sequence ID" value="KPM46375.1"/>
    <property type="molecule type" value="Genomic_DNA"/>
</dbReference>
<proteinExistence type="predicted"/>
<feature type="region of interest" description="Disordered" evidence="1">
    <location>
        <begin position="39"/>
        <end position="58"/>
    </location>
</feature>
<feature type="domain" description="PD-(D/E)XK nuclease-like" evidence="2">
    <location>
        <begin position="238"/>
        <end position="427"/>
    </location>
</feature>
<name>A0A0P7BXW1_9HYPO</name>
<comment type="caution">
    <text evidence="3">The sequence shown here is derived from an EMBL/GenBank/DDBJ whole genome shotgun (WGS) entry which is preliminary data.</text>
</comment>
<feature type="compositionally biased region" description="Low complexity" evidence="1">
    <location>
        <begin position="153"/>
        <end position="181"/>
    </location>
</feature>
<evidence type="ECO:0000313" key="4">
    <source>
        <dbReference type="Proteomes" id="UP000050424"/>
    </source>
</evidence>
<reference evidence="3 4" key="1">
    <citation type="submission" date="2015-09" db="EMBL/GenBank/DDBJ databases">
        <title>Draft genome of a European isolate of the apple canker pathogen Neonectria ditissima.</title>
        <authorList>
            <person name="Gomez-Cortecero A."/>
            <person name="Harrison R.J."/>
            <person name="Armitage A.D."/>
        </authorList>
    </citation>
    <scope>NUCLEOTIDE SEQUENCE [LARGE SCALE GENOMIC DNA]</scope>
    <source>
        <strain evidence="3 4">R09/05</strain>
    </source>
</reference>
<dbReference type="Proteomes" id="UP000050424">
    <property type="component" value="Unassembled WGS sequence"/>
</dbReference>
<organism evidence="3 4">
    <name type="scientific">Neonectria ditissima</name>
    <dbReference type="NCBI Taxonomy" id="78410"/>
    <lineage>
        <taxon>Eukaryota</taxon>
        <taxon>Fungi</taxon>
        <taxon>Dikarya</taxon>
        <taxon>Ascomycota</taxon>
        <taxon>Pezizomycotina</taxon>
        <taxon>Sordariomycetes</taxon>
        <taxon>Hypocreomycetidae</taxon>
        <taxon>Hypocreales</taxon>
        <taxon>Nectriaceae</taxon>
        <taxon>Neonectria</taxon>
    </lineage>
</organism>
<evidence type="ECO:0000313" key="3">
    <source>
        <dbReference type="EMBL" id="KPM46375.1"/>
    </source>
</evidence>